<dbReference type="AlphaFoldDB" id="A0A5P2WXX0"/>
<evidence type="ECO:0000313" key="2">
    <source>
        <dbReference type="EMBL" id="QEV57583.1"/>
    </source>
</evidence>
<evidence type="ECO:0000313" key="3">
    <source>
        <dbReference type="Proteomes" id="UP000326505"/>
    </source>
</evidence>
<evidence type="ECO:0000313" key="4">
    <source>
        <dbReference type="Proteomes" id="UP000549009"/>
    </source>
</evidence>
<proteinExistence type="predicted"/>
<reference evidence="2 3" key="1">
    <citation type="submission" date="2017-09" db="EMBL/GenBank/DDBJ databases">
        <authorList>
            <person name="Lee N."/>
            <person name="Cho B.-K."/>
        </authorList>
    </citation>
    <scope>NUCLEOTIDE SEQUENCE [LARGE SCALE GENOMIC DNA]</scope>
    <source>
        <strain evidence="2 3">ATCC 27465</strain>
    </source>
</reference>
<accession>A0A5P2WXX0</accession>
<dbReference type="Proteomes" id="UP000549009">
    <property type="component" value="Unassembled WGS sequence"/>
</dbReference>
<keyword evidence="4" id="KW-1185">Reference proteome</keyword>
<reference evidence="1 4" key="2">
    <citation type="submission" date="2020-08" db="EMBL/GenBank/DDBJ databases">
        <title>Genomic Encyclopedia of Type Strains, Phase III (KMG-III): the genomes of soil and plant-associated and newly described type strains.</title>
        <authorList>
            <person name="Whitman W."/>
        </authorList>
    </citation>
    <scope>NUCLEOTIDE SEQUENCE [LARGE SCALE GENOMIC DNA]</scope>
    <source>
        <strain evidence="1 4">CECT 3146</strain>
    </source>
</reference>
<dbReference type="Proteomes" id="UP000326505">
    <property type="component" value="Chromosome"/>
</dbReference>
<dbReference type="OrthoDB" id="4554814at2"/>
<evidence type="ECO:0000313" key="1">
    <source>
        <dbReference type="EMBL" id="MBB5107239.1"/>
    </source>
</evidence>
<sequence length="101" mass="12042">MTAWMRCHWDEEDVWFYFELDSQGWVTRQVEFQGPERVPVASLVEWQQARDAGRLAEYDRRFGITAQSPVSEWEGHDPQPLTRQGFEEVWDRARQQLAGDR</sequence>
<protein>
    <submittedName>
        <fullName evidence="2">Uncharacterized protein</fullName>
    </submittedName>
</protein>
<name>A0A5P2WXX0_STRST</name>
<dbReference type="EMBL" id="JACHJD010000013">
    <property type="protein sequence ID" value="MBB5107239.1"/>
    <property type="molecule type" value="Genomic_DNA"/>
</dbReference>
<organism evidence="2 3">
    <name type="scientific">Streptomyces spectabilis</name>
    <dbReference type="NCBI Taxonomy" id="68270"/>
    <lineage>
        <taxon>Bacteria</taxon>
        <taxon>Bacillati</taxon>
        <taxon>Actinomycetota</taxon>
        <taxon>Actinomycetes</taxon>
        <taxon>Kitasatosporales</taxon>
        <taxon>Streptomycetaceae</taxon>
        <taxon>Streptomyces</taxon>
    </lineage>
</organism>
<dbReference type="RefSeq" id="WP_150508793.1">
    <property type="nucleotide sequence ID" value="NZ_BMSQ01000013.1"/>
</dbReference>
<dbReference type="EMBL" id="CP023690">
    <property type="protein sequence ID" value="QEV57583.1"/>
    <property type="molecule type" value="Genomic_DNA"/>
</dbReference>
<dbReference type="KEGG" id="sspb:CP982_01655"/>
<gene>
    <name evidence="2" type="ORF">CP982_01655</name>
    <name evidence="1" type="ORF">FHS40_006356</name>
</gene>